<gene>
    <name evidence="1" type="ORF">ABT39_MTgene4577</name>
</gene>
<evidence type="ECO:0000313" key="1">
    <source>
        <dbReference type="EMBL" id="KUM48562.1"/>
    </source>
</evidence>
<protein>
    <submittedName>
        <fullName evidence="1">Uncharacterized protein</fullName>
    </submittedName>
</protein>
<keyword evidence="1" id="KW-0496">Mitochondrion</keyword>
<geneLocation type="mitochondrion" evidence="1"/>
<name>A0A124GNE4_PICGL</name>
<comment type="caution">
    <text evidence="1">The sequence shown here is derived from an EMBL/GenBank/DDBJ whole genome shotgun (WGS) entry which is preliminary data.</text>
</comment>
<reference evidence="1" key="1">
    <citation type="journal article" date="2015" name="Genome Biol. Evol.">
        <title>Organellar Genomes of White Spruce (Picea glauca): Assembly and Annotation.</title>
        <authorList>
            <person name="Jackman S.D."/>
            <person name="Warren R.L."/>
            <person name="Gibb E.A."/>
            <person name="Vandervalk B.P."/>
            <person name="Mohamadi H."/>
            <person name="Chu J."/>
            <person name="Raymond A."/>
            <person name="Pleasance S."/>
            <person name="Coope R."/>
            <person name="Wildung M.R."/>
            <person name="Ritland C.E."/>
            <person name="Bousquet J."/>
            <person name="Jones S.J."/>
            <person name="Bohlmann J."/>
            <person name="Birol I."/>
        </authorList>
    </citation>
    <scope>NUCLEOTIDE SEQUENCE [LARGE SCALE GENOMIC DNA]</scope>
    <source>
        <tissue evidence="1">Flushing bud</tissue>
    </source>
</reference>
<proteinExistence type="predicted"/>
<dbReference type="EMBL" id="LKAM01000005">
    <property type="protein sequence ID" value="KUM48562.1"/>
    <property type="molecule type" value="Genomic_DNA"/>
</dbReference>
<accession>A0A124GNE4</accession>
<organism evidence="1">
    <name type="scientific">Picea glauca</name>
    <name type="common">White spruce</name>
    <name type="synonym">Pinus glauca</name>
    <dbReference type="NCBI Taxonomy" id="3330"/>
    <lineage>
        <taxon>Eukaryota</taxon>
        <taxon>Viridiplantae</taxon>
        <taxon>Streptophyta</taxon>
        <taxon>Embryophyta</taxon>
        <taxon>Tracheophyta</taxon>
        <taxon>Spermatophyta</taxon>
        <taxon>Pinopsida</taxon>
        <taxon>Pinidae</taxon>
        <taxon>Conifers I</taxon>
        <taxon>Pinales</taxon>
        <taxon>Pinaceae</taxon>
        <taxon>Picea</taxon>
    </lineage>
</organism>
<dbReference type="AlphaFoldDB" id="A0A124GNE4"/>
<sequence>MHRIGCVRALPVAVRDQDRSCSMCCSRFEAGDSQCVLPVIDITCPVSE</sequence>